<dbReference type="GO" id="GO:0003682">
    <property type="term" value="F:chromatin binding"/>
    <property type="evidence" value="ECO:0007669"/>
    <property type="project" value="TreeGrafter"/>
</dbReference>
<feature type="compositionally biased region" description="Basic and acidic residues" evidence="1">
    <location>
        <begin position="516"/>
        <end position="539"/>
    </location>
</feature>
<dbReference type="STRING" id="1810919.A0A3D8SL06"/>
<reference evidence="3 4" key="1">
    <citation type="journal article" date="2018" name="IMA Fungus">
        <title>IMA Genome-F 9: Draft genome sequence of Annulohypoxylon stygium, Aspergillus mulundensis, Berkeleyomyces basicola (syn. Thielaviopsis basicola), Ceratocystis smalleyi, two Cercospora beticola strains, Coleophoma cylindrospora, Fusarium fracticaudum, Phialophora cf. hyalina, and Morchella septimelata.</title>
        <authorList>
            <person name="Wingfield B.D."/>
            <person name="Bills G.F."/>
            <person name="Dong Y."/>
            <person name="Huang W."/>
            <person name="Nel W.J."/>
            <person name="Swalarsk-Parry B.S."/>
            <person name="Vaghefi N."/>
            <person name="Wilken P.M."/>
            <person name="An Z."/>
            <person name="de Beer Z.W."/>
            <person name="De Vos L."/>
            <person name="Chen L."/>
            <person name="Duong T.A."/>
            <person name="Gao Y."/>
            <person name="Hammerbacher A."/>
            <person name="Kikkert J.R."/>
            <person name="Li Y."/>
            <person name="Li H."/>
            <person name="Li K."/>
            <person name="Li Q."/>
            <person name="Liu X."/>
            <person name="Ma X."/>
            <person name="Naidoo K."/>
            <person name="Pethybridge S.J."/>
            <person name="Sun J."/>
            <person name="Steenkamp E.T."/>
            <person name="van der Nest M.A."/>
            <person name="van Wyk S."/>
            <person name="Wingfield M.J."/>
            <person name="Xiong C."/>
            <person name="Yue Q."/>
            <person name="Zhang X."/>
        </authorList>
    </citation>
    <scope>NUCLEOTIDE SEQUENCE [LARGE SCALE GENOMIC DNA]</scope>
    <source>
        <strain evidence="3 4">DSM 5745</strain>
    </source>
</reference>
<evidence type="ECO:0000313" key="4">
    <source>
        <dbReference type="Proteomes" id="UP000256690"/>
    </source>
</evidence>
<feature type="region of interest" description="Disordered" evidence="1">
    <location>
        <begin position="516"/>
        <end position="565"/>
    </location>
</feature>
<dbReference type="SUPFAM" id="SSF54373">
    <property type="entry name" value="FAD-linked reductases, C-terminal domain"/>
    <property type="match status" value="1"/>
</dbReference>
<dbReference type="RefSeq" id="XP_026606002.1">
    <property type="nucleotide sequence ID" value="XM_026745136.1"/>
</dbReference>
<dbReference type="GO" id="GO:0050660">
    <property type="term" value="F:flavin adenine dinucleotide binding"/>
    <property type="evidence" value="ECO:0007669"/>
    <property type="project" value="TreeGrafter"/>
</dbReference>
<dbReference type="PRINTS" id="PR00419">
    <property type="entry name" value="ADXRDTASE"/>
</dbReference>
<keyword evidence="4" id="KW-1185">Reference proteome</keyword>
<dbReference type="Pfam" id="PF01593">
    <property type="entry name" value="Amino_oxidase"/>
    <property type="match status" value="2"/>
</dbReference>
<dbReference type="EMBL" id="PVWQ01000003">
    <property type="protein sequence ID" value="RDW86478.1"/>
    <property type="molecule type" value="Genomic_DNA"/>
</dbReference>
<dbReference type="Gene3D" id="3.50.50.60">
    <property type="entry name" value="FAD/NAD(P)-binding domain"/>
    <property type="match status" value="1"/>
</dbReference>
<dbReference type="SUPFAM" id="SSF51905">
    <property type="entry name" value="FAD/NAD(P)-binding domain"/>
    <property type="match status" value="1"/>
</dbReference>
<comment type="caution">
    <text evidence="3">The sequence shown here is derived from an EMBL/GenBank/DDBJ whole genome shotgun (WGS) entry which is preliminary data.</text>
</comment>
<dbReference type="InterPro" id="IPR050281">
    <property type="entry name" value="Flavin_monoamine_oxidase"/>
</dbReference>
<dbReference type="Proteomes" id="UP000256690">
    <property type="component" value="Unassembled WGS sequence"/>
</dbReference>
<dbReference type="GO" id="GO:0006338">
    <property type="term" value="P:chromatin remodeling"/>
    <property type="evidence" value="ECO:0007669"/>
    <property type="project" value="TreeGrafter"/>
</dbReference>
<dbReference type="AlphaFoldDB" id="A0A3D8SL06"/>
<gene>
    <name evidence="3" type="ORF">DSM5745_03120</name>
</gene>
<dbReference type="PANTHER" id="PTHR10742:SF414">
    <property type="entry name" value="CONTAINING AMINE OXIDASE, PUTATIVE (AFU_ORTHOLOGUE AFUA_3G12150)-RELATED"/>
    <property type="match status" value="1"/>
</dbReference>
<dbReference type="Gene3D" id="3.90.660.10">
    <property type="match status" value="1"/>
</dbReference>
<proteinExistence type="predicted"/>
<sequence>MTRPPNVAIIGAGFAGLRCADILIQNGAQVTIFEARGRVGGRVHQDTVGGHLVDMGPNWIHGAGANPVLDIAKATGTVLHDFEGAQLVFGSDGKAMDEGLAMKMSEVLWSTIDEAFKYSNSHRDDIPAEKSLLDFIREQLEETDLTADEKRLCVESARLWGSYVGDPIERQSLKFFSLEESIDGSNYFVASTYKDILAKVSKTALNQADIRLNQPIVNIHSKPIIQGTSTRREITLTTQAGENHTFDEVVVTCPLGWLKRNKATFTPELPPRLSTAIDAISYGRLEKVYITFPEAFWNIKVAGNAVALPLQTEAVVNGSSAKLSFAQFLNPTYHTDHPEEISWDQECFSLAALPHKTAHPTLLFYVYGPCATYIVDKLTSLSSSNPKPHPHCHPPDSKQYTFLNDLFRPFYALLPNYSNKPGCIPTSILATTWQSDPYAGNGSYANFQIGLSDGNKDIETLRAGMGLDRGVWFAGEHTAPFVALGTTTGALWSGERAAGQVCALYRLGRVGMGAERDDSLPSGVAEHEDSNGTPRERVKGGSGFRVGVGNGNGSGNGNGVKGSML</sequence>
<dbReference type="OrthoDB" id="5046242at2759"/>
<dbReference type="InterPro" id="IPR002937">
    <property type="entry name" value="Amino_oxidase"/>
</dbReference>
<dbReference type="GeneID" id="38113490"/>
<protein>
    <recommendedName>
        <fullName evidence="2">Amine oxidase domain-containing protein</fullName>
    </recommendedName>
</protein>
<organism evidence="3 4">
    <name type="scientific">Aspergillus mulundensis</name>
    <dbReference type="NCBI Taxonomy" id="1810919"/>
    <lineage>
        <taxon>Eukaryota</taxon>
        <taxon>Fungi</taxon>
        <taxon>Dikarya</taxon>
        <taxon>Ascomycota</taxon>
        <taxon>Pezizomycotina</taxon>
        <taxon>Eurotiomycetes</taxon>
        <taxon>Eurotiomycetidae</taxon>
        <taxon>Eurotiales</taxon>
        <taxon>Aspergillaceae</taxon>
        <taxon>Aspergillus</taxon>
        <taxon>Aspergillus subgen. Nidulantes</taxon>
    </lineage>
</organism>
<evidence type="ECO:0000259" key="2">
    <source>
        <dbReference type="Pfam" id="PF01593"/>
    </source>
</evidence>
<dbReference type="GO" id="GO:0016491">
    <property type="term" value="F:oxidoreductase activity"/>
    <property type="evidence" value="ECO:0007669"/>
    <property type="project" value="InterPro"/>
</dbReference>
<feature type="domain" description="Amine oxidase" evidence="2">
    <location>
        <begin position="425"/>
        <end position="501"/>
    </location>
</feature>
<dbReference type="PANTHER" id="PTHR10742">
    <property type="entry name" value="FLAVIN MONOAMINE OXIDASE"/>
    <property type="match status" value="1"/>
</dbReference>
<feature type="domain" description="Amine oxidase" evidence="2">
    <location>
        <begin position="14"/>
        <end position="298"/>
    </location>
</feature>
<dbReference type="InterPro" id="IPR036188">
    <property type="entry name" value="FAD/NAD-bd_sf"/>
</dbReference>
<name>A0A3D8SL06_9EURO</name>
<evidence type="ECO:0000256" key="1">
    <source>
        <dbReference type="SAM" id="MobiDB-lite"/>
    </source>
</evidence>
<feature type="compositionally biased region" description="Gly residues" evidence="1">
    <location>
        <begin position="540"/>
        <end position="565"/>
    </location>
</feature>
<accession>A0A3D8SL06</accession>
<evidence type="ECO:0000313" key="3">
    <source>
        <dbReference type="EMBL" id="RDW86478.1"/>
    </source>
</evidence>